<keyword evidence="3" id="KW-1185">Reference proteome</keyword>
<comment type="caution">
    <text evidence="2">The sequence shown here is derived from an EMBL/GenBank/DDBJ whole genome shotgun (WGS) entry which is preliminary data.</text>
</comment>
<gene>
    <name evidence="2" type="ORF">E2562_014846</name>
</gene>
<feature type="region of interest" description="Disordered" evidence="1">
    <location>
        <begin position="1"/>
        <end position="26"/>
    </location>
</feature>
<evidence type="ECO:0000313" key="3">
    <source>
        <dbReference type="Proteomes" id="UP000479710"/>
    </source>
</evidence>
<protein>
    <submittedName>
        <fullName evidence="2">Uncharacterized protein</fullName>
    </submittedName>
</protein>
<dbReference type="Proteomes" id="UP000479710">
    <property type="component" value="Unassembled WGS sequence"/>
</dbReference>
<sequence>MAVVAGTSHPPHRSRLPGPPPRGMAQARTSEALGNAVGVVRPGHQLVAMRIRRRQHLDQEAVKLGEDVPHCLRLPSMRGKAVETEFHQVVHPRALAPRMPAPTAEINLTAPDLEVLGVLE</sequence>
<dbReference type="EMBL" id="SPHZ02000011">
    <property type="protein sequence ID" value="KAF0892264.1"/>
    <property type="molecule type" value="Genomic_DNA"/>
</dbReference>
<accession>A0A6G1BX92</accession>
<reference evidence="2 3" key="1">
    <citation type="submission" date="2019-11" db="EMBL/GenBank/DDBJ databases">
        <title>Whole genome sequence of Oryza granulata.</title>
        <authorList>
            <person name="Li W."/>
        </authorList>
    </citation>
    <scope>NUCLEOTIDE SEQUENCE [LARGE SCALE GENOMIC DNA]</scope>
    <source>
        <strain evidence="3">cv. Menghai</strain>
        <tissue evidence="2">Leaf</tissue>
    </source>
</reference>
<evidence type="ECO:0000256" key="1">
    <source>
        <dbReference type="SAM" id="MobiDB-lite"/>
    </source>
</evidence>
<organism evidence="2 3">
    <name type="scientific">Oryza meyeriana var. granulata</name>
    <dbReference type="NCBI Taxonomy" id="110450"/>
    <lineage>
        <taxon>Eukaryota</taxon>
        <taxon>Viridiplantae</taxon>
        <taxon>Streptophyta</taxon>
        <taxon>Embryophyta</taxon>
        <taxon>Tracheophyta</taxon>
        <taxon>Spermatophyta</taxon>
        <taxon>Magnoliopsida</taxon>
        <taxon>Liliopsida</taxon>
        <taxon>Poales</taxon>
        <taxon>Poaceae</taxon>
        <taxon>BOP clade</taxon>
        <taxon>Oryzoideae</taxon>
        <taxon>Oryzeae</taxon>
        <taxon>Oryzinae</taxon>
        <taxon>Oryza</taxon>
        <taxon>Oryza meyeriana</taxon>
    </lineage>
</organism>
<proteinExistence type="predicted"/>
<evidence type="ECO:0000313" key="2">
    <source>
        <dbReference type="EMBL" id="KAF0892264.1"/>
    </source>
</evidence>
<dbReference type="AlphaFoldDB" id="A0A6G1BX92"/>
<name>A0A6G1BX92_9ORYZ</name>